<feature type="transmembrane region" description="Helical" evidence="10">
    <location>
        <begin position="272"/>
        <end position="294"/>
    </location>
</feature>
<feature type="transmembrane region" description="Helical" evidence="10">
    <location>
        <begin position="138"/>
        <end position="158"/>
    </location>
</feature>
<dbReference type="Pfam" id="PF01554">
    <property type="entry name" value="MatE"/>
    <property type="match status" value="2"/>
</dbReference>
<feature type="transmembrane region" description="Helical" evidence="10">
    <location>
        <begin position="170"/>
        <end position="190"/>
    </location>
</feature>
<feature type="transmembrane region" description="Helical" evidence="10">
    <location>
        <begin position="363"/>
        <end position="383"/>
    </location>
</feature>
<dbReference type="CDD" id="cd13143">
    <property type="entry name" value="MATE_MepA_like"/>
    <property type="match status" value="1"/>
</dbReference>
<dbReference type="PIRSF" id="PIRSF006603">
    <property type="entry name" value="DinF"/>
    <property type="match status" value="1"/>
</dbReference>
<feature type="transmembrane region" description="Helical" evidence="10">
    <location>
        <begin position="57"/>
        <end position="82"/>
    </location>
</feature>
<evidence type="ECO:0000256" key="4">
    <source>
        <dbReference type="ARBA" id="ARBA00022448"/>
    </source>
</evidence>
<dbReference type="InterPro" id="IPR048279">
    <property type="entry name" value="MdtK-like"/>
</dbReference>
<feature type="transmembrane region" description="Helical" evidence="10">
    <location>
        <begin position="16"/>
        <end position="37"/>
    </location>
</feature>
<keyword evidence="8 10" id="KW-0472">Membrane</keyword>
<reference evidence="11 12" key="1">
    <citation type="submission" date="2023-07" db="EMBL/GenBank/DDBJ databases">
        <title>Genomic Encyclopedia of Type Strains, Phase IV (KMG-IV): sequencing the most valuable type-strain genomes for metagenomic binning, comparative biology and taxonomic classification.</title>
        <authorList>
            <person name="Goeker M."/>
        </authorList>
    </citation>
    <scope>NUCLEOTIDE SEQUENCE [LARGE SCALE GENOMIC DNA]</scope>
    <source>
        <strain evidence="11 12">DSM 15049</strain>
    </source>
</reference>
<evidence type="ECO:0000256" key="6">
    <source>
        <dbReference type="ARBA" id="ARBA00022692"/>
    </source>
</evidence>
<organism evidence="11 12">
    <name type="scientific">Paraclostridium ghonii</name>
    <dbReference type="NCBI Taxonomy" id="29358"/>
    <lineage>
        <taxon>Bacteria</taxon>
        <taxon>Bacillati</taxon>
        <taxon>Bacillota</taxon>
        <taxon>Clostridia</taxon>
        <taxon>Peptostreptococcales</taxon>
        <taxon>Peptostreptococcaceae</taxon>
        <taxon>Paraclostridium</taxon>
    </lineage>
</organism>
<comment type="similarity">
    <text evidence="2">Belongs to the multi antimicrobial extrusion (MATE) (TC 2.A.66.1) family. MepA subfamily.</text>
</comment>
<name>A0ABU0N4Y3_9FIRM</name>
<dbReference type="InterPro" id="IPR002528">
    <property type="entry name" value="MATE_fam"/>
</dbReference>
<dbReference type="InterPro" id="IPR051327">
    <property type="entry name" value="MATE_MepA_subfamily"/>
</dbReference>
<comment type="subcellular location">
    <subcellularLocation>
        <location evidence="1">Cell membrane</location>
        <topology evidence="1">Multi-pass membrane protein</topology>
    </subcellularLocation>
</comment>
<evidence type="ECO:0000256" key="10">
    <source>
        <dbReference type="SAM" id="Phobius"/>
    </source>
</evidence>
<feature type="transmembrane region" description="Helical" evidence="10">
    <location>
        <begin position="229"/>
        <end position="252"/>
    </location>
</feature>
<feature type="transmembrane region" description="Helical" evidence="10">
    <location>
        <begin position="320"/>
        <end position="343"/>
    </location>
</feature>
<evidence type="ECO:0000313" key="12">
    <source>
        <dbReference type="Proteomes" id="UP001232584"/>
    </source>
</evidence>
<feature type="transmembrane region" description="Helical" evidence="10">
    <location>
        <begin position="395"/>
        <end position="413"/>
    </location>
</feature>
<keyword evidence="7 10" id="KW-1133">Transmembrane helix</keyword>
<evidence type="ECO:0000256" key="1">
    <source>
        <dbReference type="ARBA" id="ARBA00004651"/>
    </source>
</evidence>
<dbReference type="EMBL" id="JAUSWG010000018">
    <property type="protein sequence ID" value="MDQ0558039.1"/>
    <property type="molecule type" value="Genomic_DNA"/>
</dbReference>
<keyword evidence="12" id="KW-1185">Reference proteome</keyword>
<feature type="transmembrane region" description="Helical" evidence="10">
    <location>
        <begin position="425"/>
        <end position="443"/>
    </location>
</feature>
<keyword evidence="6 10" id="KW-0812">Transmembrane</keyword>
<evidence type="ECO:0000313" key="11">
    <source>
        <dbReference type="EMBL" id="MDQ0558039.1"/>
    </source>
</evidence>
<gene>
    <name evidence="11" type="ORF">QOZ92_003174</name>
</gene>
<evidence type="ECO:0000256" key="3">
    <source>
        <dbReference type="ARBA" id="ARBA00022106"/>
    </source>
</evidence>
<dbReference type="NCBIfam" id="TIGR00797">
    <property type="entry name" value="matE"/>
    <property type="match status" value="1"/>
</dbReference>
<evidence type="ECO:0000256" key="2">
    <source>
        <dbReference type="ARBA" id="ARBA00008417"/>
    </source>
</evidence>
<keyword evidence="4" id="KW-0813">Transport</keyword>
<protein>
    <recommendedName>
        <fullName evidence="3">Multidrug export protein MepA</fullName>
    </recommendedName>
</protein>
<dbReference type="PANTHER" id="PTHR43823">
    <property type="entry name" value="SPORULATION PROTEIN YKVU"/>
    <property type="match status" value="1"/>
</dbReference>
<keyword evidence="9" id="KW-0046">Antibiotic resistance</keyword>
<proteinExistence type="inferred from homology"/>
<dbReference type="Proteomes" id="UP001232584">
    <property type="component" value="Unassembled WGS sequence"/>
</dbReference>
<sequence length="465" mass="50515">MRKQATDLGKGSVGNLLFKLALPAIIAQLVNVLYNIVDRIFIGRIPNGELAMAGVGVAFPIIMLVSAFSALVGMGGAPLAAIKMGEKDNDAAEKIMTNSFSTLIIISVILTVSLLIFKENILWAFGASNNTIGYANDYIGIYLIGTIFVQIGLGMNPFINTQGFAKTGMITVLIGAIINIVLDPILIFGFNMGVKGAALATISAQFVSAIWVLLFLLGKKSVLKIRKKYIVPSLKVVGPILLLGISPFIMQSTESLVIISMNNNLSKYGGDLAIGAMTIMSSIMQIILLPMIGLTQGAQPIISFNYGANKLDRVRKTFKLLLISCLVYTTIMWSVIMMFPQAFVAIFNSNPQLVEITVWSMRIYFSGIFIFGAQIACQQTFLALGQAKISMILALLRKIILLIPLIYILPMLFDNKLQGVLMAEPVADIVASIITIICFSVFYKKALSVNYLAQPTVDITKTKKD</sequence>
<evidence type="ECO:0000256" key="5">
    <source>
        <dbReference type="ARBA" id="ARBA00022475"/>
    </source>
</evidence>
<keyword evidence="5" id="KW-1003">Cell membrane</keyword>
<dbReference type="PANTHER" id="PTHR43823:SF3">
    <property type="entry name" value="MULTIDRUG EXPORT PROTEIN MEPA"/>
    <property type="match status" value="1"/>
</dbReference>
<feature type="transmembrane region" description="Helical" evidence="10">
    <location>
        <begin position="103"/>
        <end position="126"/>
    </location>
</feature>
<dbReference type="InterPro" id="IPR045070">
    <property type="entry name" value="MATE_MepA-like"/>
</dbReference>
<comment type="caution">
    <text evidence="11">The sequence shown here is derived from an EMBL/GenBank/DDBJ whole genome shotgun (WGS) entry which is preliminary data.</text>
</comment>
<feature type="transmembrane region" description="Helical" evidence="10">
    <location>
        <begin position="196"/>
        <end position="217"/>
    </location>
</feature>
<evidence type="ECO:0000256" key="8">
    <source>
        <dbReference type="ARBA" id="ARBA00023136"/>
    </source>
</evidence>
<evidence type="ECO:0000256" key="9">
    <source>
        <dbReference type="ARBA" id="ARBA00023251"/>
    </source>
</evidence>
<dbReference type="RefSeq" id="WP_307509969.1">
    <property type="nucleotide sequence ID" value="NZ_BAAACE010000018.1"/>
</dbReference>
<evidence type="ECO:0000256" key="7">
    <source>
        <dbReference type="ARBA" id="ARBA00022989"/>
    </source>
</evidence>
<accession>A0ABU0N4Y3</accession>